<comment type="similarity">
    <text evidence="2">Belongs to the DoxX family.</text>
</comment>
<organism evidence="8 9">
    <name type="scientific">Flavobacterium rivuli WB 3.3-2 = DSM 21788</name>
    <dbReference type="NCBI Taxonomy" id="1121895"/>
    <lineage>
        <taxon>Bacteria</taxon>
        <taxon>Pseudomonadati</taxon>
        <taxon>Bacteroidota</taxon>
        <taxon>Flavobacteriia</taxon>
        <taxon>Flavobacteriales</taxon>
        <taxon>Flavobacteriaceae</taxon>
        <taxon>Flavobacterium</taxon>
    </lineage>
</organism>
<protein>
    <submittedName>
        <fullName evidence="8">DoxX family protein</fullName>
    </submittedName>
</protein>
<feature type="transmembrane region" description="Helical" evidence="7">
    <location>
        <begin position="50"/>
        <end position="73"/>
    </location>
</feature>
<keyword evidence="5 7" id="KW-1133">Transmembrane helix</keyword>
<dbReference type="GO" id="GO:0005886">
    <property type="term" value="C:plasma membrane"/>
    <property type="evidence" value="ECO:0007669"/>
    <property type="project" value="UniProtKB-SubCell"/>
</dbReference>
<evidence type="ECO:0000256" key="2">
    <source>
        <dbReference type="ARBA" id="ARBA00006679"/>
    </source>
</evidence>
<dbReference type="InterPro" id="IPR032808">
    <property type="entry name" value="DoxX"/>
</dbReference>
<accession>A0A0A2LWI3</accession>
<gene>
    <name evidence="8" type="ORF">Q765_20315</name>
</gene>
<evidence type="ECO:0000256" key="3">
    <source>
        <dbReference type="ARBA" id="ARBA00022475"/>
    </source>
</evidence>
<proteinExistence type="inferred from homology"/>
<sequence>MWIFGTSVDKNVNSLAVLILRVVAGGFMLVHGLEKLEMLKANPVQFADPIGIGEPASLTLAVFAELVCSALLILGLLTRLAIIPLIITMLVAVFIVHAADGFEKQELGALYLGVYIVLIITGAGKFSVDRLIAKRKSRY</sequence>
<dbReference type="eggNOG" id="COG2259">
    <property type="taxonomic scope" value="Bacteria"/>
</dbReference>
<dbReference type="Pfam" id="PF07681">
    <property type="entry name" value="DoxX"/>
    <property type="match status" value="1"/>
</dbReference>
<keyword evidence="4 7" id="KW-0812">Transmembrane</keyword>
<evidence type="ECO:0000313" key="9">
    <source>
        <dbReference type="Proteomes" id="UP000030152"/>
    </source>
</evidence>
<feature type="transmembrane region" description="Helical" evidence="7">
    <location>
        <begin position="110"/>
        <end position="128"/>
    </location>
</feature>
<dbReference type="AlphaFoldDB" id="A0A0A2LWI3"/>
<evidence type="ECO:0000256" key="5">
    <source>
        <dbReference type="ARBA" id="ARBA00022989"/>
    </source>
</evidence>
<evidence type="ECO:0000313" key="8">
    <source>
        <dbReference type="EMBL" id="KGO84697.1"/>
    </source>
</evidence>
<keyword evidence="3" id="KW-1003">Cell membrane</keyword>
<dbReference type="InterPro" id="IPR051907">
    <property type="entry name" value="DoxX-like_oxidoreductase"/>
</dbReference>
<dbReference type="RefSeq" id="WP_020214594.1">
    <property type="nucleotide sequence ID" value="NZ_JRLX01000041.1"/>
</dbReference>
<dbReference type="PANTHER" id="PTHR33452">
    <property type="entry name" value="OXIDOREDUCTASE CATD-RELATED"/>
    <property type="match status" value="1"/>
</dbReference>
<evidence type="ECO:0000256" key="6">
    <source>
        <dbReference type="ARBA" id="ARBA00023136"/>
    </source>
</evidence>
<comment type="caution">
    <text evidence="8">The sequence shown here is derived from an EMBL/GenBank/DDBJ whole genome shotgun (WGS) entry which is preliminary data.</text>
</comment>
<dbReference type="EMBL" id="JRLX01000041">
    <property type="protein sequence ID" value="KGO84697.1"/>
    <property type="molecule type" value="Genomic_DNA"/>
</dbReference>
<dbReference type="OrthoDB" id="9813193at2"/>
<feature type="transmembrane region" description="Helical" evidence="7">
    <location>
        <begin position="12"/>
        <end position="30"/>
    </location>
</feature>
<keyword evidence="9" id="KW-1185">Reference proteome</keyword>
<evidence type="ECO:0000256" key="1">
    <source>
        <dbReference type="ARBA" id="ARBA00004651"/>
    </source>
</evidence>
<dbReference type="PANTHER" id="PTHR33452:SF1">
    <property type="entry name" value="INNER MEMBRANE PROTEIN YPHA-RELATED"/>
    <property type="match status" value="1"/>
</dbReference>
<feature type="transmembrane region" description="Helical" evidence="7">
    <location>
        <begin position="80"/>
        <end position="98"/>
    </location>
</feature>
<keyword evidence="6 7" id="KW-0472">Membrane</keyword>
<name>A0A0A2LWI3_9FLAO</name>
<reference evidence="8 9" key="1">
    <citation type="submission" date="2013-09" db="EMBL/GenBank/DDBJ databases">
        <authorList>
            <person name="Zeng Z."/>
            <person name="Chen C."/>
        </authorList>
    </citation>
    <scope>NUCLEOTIDE SEQUENCE [LARGE SCALE GENOMIC DNA]</scope>
    <source>
        <strain evidence="8 9">WB 3.3-2</strain>
    </source>
</reference>
<dbReference type="Proteomes" id="UP000030152">
    <property type="component" value="Unassembled WGS sequence"/>
</dbReference>
<comment type="subcellular location">
    <subcellularLocation>
        <location evidence="1">Cell membrane</location>
        <topology evidence="1">Multi-pass membrane protein</topology>
    </subcellularLocation>
</comment>
<evidence type="ECO:0000256" key="4">
    <source>
        <dbReference type="ARBA" id="ARBA00022692"/>
    </source>
</evidence>
<evidence type="ECO:0000256" key="7">
    <source>
        <dbReference type="SAM" id="Phobius"/>
    </source>
</evidence>